<feature type="compositionally biased region" description="Polar residues" evidence="2">
    <location>
        <begin position="464"/>
        <end position="487"/>
    </location>
</feature>
<reference evidence="3 4" key="1">
    <citation type="submission" date="2019-08" db="EMBL/GenBank/DDBJ databases">
        <authorList>
            <person name="Alioto T."/>
            <person name="Alioto T."/>
            <person name="Gomez Garrido J."/>
        </authorList>
    </citation>
    <scope>NUCLEOTIDE SEQUENCE [LARGE SCALE GENOMIC DNA]</scope>
</reference>
<protein>
    <submittedName>
        <fullName evidence="3">Uncharacterized protein</fullName>
    </submittedName>
</protein>
<organism evidence="3 4">
    <name type="scientific">Cinara cedri</name>
    <dbReference type="NCBI Taxonomy" id="506608"/>
    <lineage>
        <taxon>Eukaryota</taxon>
        <taxon>Metazoa</taxon>
        <taxon>Ecdysozoa</taxon>
        <taxon>Arthropoda</taxon>
        <taxon>Hexapoda</taxon>
        <taxon>Insecta</taxon>
        <taxon>Pterygota</taxon>
        <taxon>Neoptera</taxon>
        <taxon>Paraneoptera</taxon>
        <taxon>Hemiptera</taxon>
        <taxon>Sternorrhyncha</taxon>
        <taxon>Aphidomorpha</taxon>
        <taxon>Aphidoidea</taxon>
        <taxon>Aphididae</taxon>
        <taxon>Lachninae</taxon>
        <taxon>Cinara</taxon>
    </lineage>
</organism>
<dbReference type="Proteomes" id="UP000325440">
    <property type="component" value="Unassembled WGS sequence"/>
</dbReference>
<accession>A0A5E4M5D6</accession>
<feature type="compositionally biased region" description="Polar residues" evidence="2">
    <location>
        <begin position="591"/>
        <end position="602"/>
    </location>
</feature>
<dbReference type="AlphaFoldDB" id="A0A5E4M5D6"/>
<keyword evidence="4" id="KW-1185">Reference proteome</keyword>
<evidence type="ECO:0000313" key="3">
    <source>
        <dbReference type="EMBL" id="VVC27380.1"/>
    </source>
</evidence>
<feature type="coiled-coil region" evidence="1">
    <location>
        <begin position="405"/>
        <end position="432"/>
    </location>
</feature>
<evidence type="ECO:0000256" key="2">
    <source>
        <dbReference type="SAM" id="MobiDB-lite"/>
    </source>
</evidence>
<evidence type="ECO:0000256" key="1">
    <source>
        <dbReference type="SAM" id="Coils"/>
    </source>
</evidence>
<feature type="region of interest" description="Disordered" evidence="2">
    <location>
        <begin position="584"/>
        <end position="608"/>
    </location>
</feature>
<gene>
    <name evidence="3" type="ORF">CINCED_3A020037</name>
</gene>
<keyword evidence="1" id="KW-0175">Coiled coil</keyword>
<sequence>MRLMPNSHNKLVDALVEAFNVNNCTRGVMDTNFITDGYHITTTFGGSIEEAECKKYLKSLRDAIEDTFHQSCTGETQGPFYLKNFPFYDNAGKIFKDPKIGKFKYEVPIADEVLFNLQAHLIYSMTKPIRASMGGDTHPHLVKNKKYIMCSRFANEEIAKDFKQKFYAEMLRELRRDLSSFVTVEGRNLYIGKDLVSDLDFIQRCVLYNAGKIGCALEIPSADYDGNNIPKRELNFQELLTQIIYRTTDIVIDSYYHAFSQKSRKRCILVPAIAVNDERGKIQYFRYLNASEAQAINAAFDSPVVSNLAEDISDESIISKVDKGNFGINSINFSNREVSRHVCKVVFSSATAVQVNEDEYGLEVQSSPRIDTLRAKVTEIRKKEARLHTRVAQSCVNITLSSIKLSHLRTESTRLREEAAQLRKEIEAEEKRQNLSSCNPGNQFSWWSSHSGSSDGNDNHRNISSDLQGGQQGASRSNPAGPSSSNDFGIRKGQGHGDSQDEQRGHRSTKLPYGTHPYYAVDPGCYGSSSSIAGGLLSKTAANSSRTNKLKKPDSKKCSSVFKWVKSFFSSSKKDTTLKHANSKSGVFVNTPGQTSGSTRKSPNGLPGRVNTNLTGVRAEQTANIAKESCIV</sequence>
<dbReference type="EMBL" id="CABPRJ010000100">
    <property type="protein sequence ID" value="VVC27380.1"/>
    <property type="molecule type" value="Genomic_DNA"/>
</dbReference>
<proteinExistence type="predicted"/>
<feature type="region of interest" description="Disordered" evidence="2">
    <location>
        <begin position="446"/>
        <end position="514"/>
    </location>
</feature>
<evidence type="ECO:0000313" key="4">
    <source>
        <dbReference type="Proteomes" id="UP000325440"/>
    </source>
</evidence>
<name>A0A5E4M5D6_9HEMI</name>
<feature type="compositionally biased region" description="Low complexity" evidence="2">
    <location>
        <begin position="446"/>
        <end position="456"/>
    </location>
</feature>